<dbReference type="AlphaFoldDB" id="A0A9K3IKL4"/>
<name>A0A9K3IKL4_HELAN</name>
<dbReference type="SUPFAM" id="SSF53098">
    <property type="entry name" value="Ribonuclease H-like"/>
    <property type="match status" value="1"/>
</dbReference>
<dbReference type="EMBL" id="MNCJ02000322">
    <property type="protein sequence ID" value="KAF5798074.1"/>
    <property type="molecule type" value="Genomic_DNA"/>
</dbReference>
<dbReference type="Gene3D" id="3.80.10.10">
    <property type="entry name" value="Ribonuclease Inhibitor"/>
    <property type="match status" value="1"/>
</dbReference>
<dbReference type="InterPro" id="IPR012337">
    <property type="entry name" value="RNaseH-like_sf"/>
</dbReference>
<dbReference type="PANTHER" id="PTHR11140">
    <property type="entry name" value="PRE-MRNA SPLICING FACTOR PRP8"/>
    <property type="match status" value="1"/>
</dbReference>
<dbReference type="GO" id="GO:0005681">
    <property type="term" value="C:spliceosomal complex"/>
    <property type="evidence" value="ECO:0007669"/>
    <property type="project" value="InterPro"/>
</dbReference>
<keyword evidence="3" id="KW-1185">Reference proteome</keyword>
<evidence type="ECO:0000313" key="2">
    <source>
        <dbReference type="EMBL" id="KAF5798074.1"/>
    </source>
</evidence>
<sequence length="124" mass="13797">MCQLTGLWYLTICIDVRGNNLTGTIPDSIGNCTSFEILDISYNQITGEIPYNIRLLRLIVDHNIADYMCSKNNVVLSYKDMSHTNSNGPMRGLQFASFVAQYYGLVLDLLFLGLTRASKIAGPP</sequence>
<dbReference type="Pfam" id="PF00560">
    <property type="entry name" value="LRR_1"/>
    <property type="match status" value="1"/>
</dbReference>
<comment type="caution">
    <text evidence="2">The sequence shown here is derived from an EMBL/GenBank/DDBJ whole genome shotgun (WGS) entry which is preliminary data.</text>
</comment>
<organism evidence="2 3">
    <name type="scientific">Helianthus annuus</name>
    <name type="common">Common sunflower</name>
    <dbReference type="NCBI Taxonomy" id="4232"/>
    <lineage>
        <taxon>Eukaryota</taxon>
        <taxon>Viridiplantae</taxon>
        <taxon>Streptophyta</taxon>
        <taxon>Embryophyta</taxon>
        <taxon>Tracheophyta</taxon>
        <taxon>Spermatophyta</taxon>
        <taxon>Magnoliopsida</taxon>
        <taxon>eudicotyledons</taxon>
        <taxon>Gunneridae</taxon>
        <taxon>Pentapetalae</taxon>
        <taxon>asterids</taxon>
        <taxon>campanulids</taxon>
        <taxon>Asterales</taxon>
        <taxon>Asteraceae</taxon>
        <taxon>Asteroideae</taxon>
        <taxon>Heliantheae alliance</taxon>
        <taxon>Heliantheae</taxon>
        <taxon>Helianthus</taxon>
    </lineage>
</organism>
<dbReference type="SUPFAM" id="SSF52058">
    <property type="entry name" value="L domain-like"/>
    <property type="match status" value="1"/>
</dbReference>
<reference evidence="2" key="1">
    <citation type="journal article" date="2017" name="Nature">
        <title>The sunflower genome provides insights into oil metabolism, flowering and Asterid evolution.</title>
        <authorList>
            <person name="Badouin H."/>
            <person name="Gouzy J."/>
            <person name="Grassa C.J."/>
            <person name="Murat F."/>
            <person name="Staton S.E."/>
            <person name="Cottret L."/>
            <person name="Lelandais-Briere C."/>
            <person name="Owens G.L."/>
            <person name="Carrere S."/>
            <person name="Mayjonade B."/>
            <person name="Legrand L."/>
            <person name="Gill N."/>
            <person name="Kane N.C."/>
            <person name="Bowers J.E."/>
            <person name="Hubner S."/>
            <person name="Bellec A."/>
            <person name="Berard A."/>
            <person name="Berges H."/>
            <person name="Blanchet N."/>
            <person name="Boniface M.C."/>
            <person name="Brunel D."/>
            <person name="Catrice O."/>
            <person name="Chaidir N."/>
            <person name="Claudel C."/>
            <person name="Donnadieu C."/>
            <person name="Faraut T."/>
            <person name="Fievet G."/>
            <person name="Helmstetter N."/>
            <person name="King M."/>
            <person name="Knapp S.J."/>
            <person name="Lai Z."/>
            <person name="Le Paslier M.C."/>
            <person name="Lippi Y."/>
            <person name="Lorenzon L."/>
            <person name="Mandel J.R."/>
            <person name="Marage G."/>
            <person name="Marchand G."/>
            <person name="Marquand E."/>
            <person name="Bret-Mestries E."/>
            <person name="Morien E."/>
            <person name="Nambeesan S."/>
            <person name="Nguyen T."/>
            <person name="Pegot-Espagnet P."/>
            <person name="Pouilly N."/>
            <person name="Raftis F."/>
            <person name="Sallet E."/>
            <person name="Schiex T."/>
            <person name="Thomas J."/>
            <person name="Vandecasteele C."/>
            <person name="Vares D."/>
            <person name="Vear F."/>
            <person name="Vautrin S."/>
            <person name="Crespi M."/>
            <person name="Mangin B."/>
            <person name="Burke J.M."/>
            <person name="Salse J."/>
            <person name="Munos S."/>
            <person name="Vincourt P."/>
            <person name="Rieseberg L.H."/>
            <person name="Langlade N.B."/>
        </authorList>
    </citation>
    <scope>NUCLEOTIDE SEQUENCE</scope>
    <source>
        <tissue evidence="2">Leaves</tissue>
    </source>
</reference>
<accession>A0A9K3IKL4</accession>
<feature type="domain" description="RNA recognition motif spliceosomal PrP8" evidence="1">
    <location>
        <begin position="54"/>
        <end position="124"/>
    </location>
</feature>
<reference evidence="2" key="2">
    <citation type="submission" date="2020-06" db="EMBL/GenBank/DDBJ databases">
        <title>Helianthus annuus Genome sequencing and assembly Release 2.</title>
        <authorList>
            <person name="Gouzy J."/>
            <person name="Langlade N."/>
            <person name="Munos S."/>
        </authorList>
    </citation>
    <scope>NUCLEOTIDE SEQUENCE</scope>
    <source>
        <tissue evidence="2">Leaves</tissue>
    </source>
</reference>
<dbReference type="GO" id="GO:0000398">
    <property type="term" value="P:mRNA splicing, via spliceosome"/>
    <property type="evidence" value="ECO:0007669"/>
    <property type="project" value="InterPro"/>
</dbReference>
<dbReference type="InterPro" id="IPR032675">
    <property type="entry name" value="LRR_dom_sf"/>
</dbReference>
<gene>
    <name evidence="2" type="ORF">HanXRQr2_Chr07g0288411</name>
</gene>
<protein>
    <submittedName>
        <fullName evidence="2">Ribonuclease H-like superfamily, RNA recognition motif, spliceosomal PrP8</fullName>
    </submittedName>
</protein>
<dbReference type="Proteomes" id="UP000215914">
    <property type="component" value="Unassembled WGS sequence"/>
</dbReference>
<proteinExistence type="predicted"/>
<evidence type="ECO:0000313" key="3">
    <source>
        <dbReference type="Proteomes" id="UP000215914"/>
    </source>
</evidence>
<dbReference type="InterPro" id="IPR027652">
    <property type="entry name" value="PRP8"/>
</dbReference>
<evidence type="ECO:0000259" key="1">
    <source>
        <dbReference type="Pfam" id="PF10598"/>
    </source>
</evidence>
<dbReference type="PANTHER" id="PTHR11140:SF0">
    <property type="entry name" value="PRE-MRNA-PROCESSING-SPLICING FACTOR 8"/>
    <property type="match status" value="1"/>
</dbReference>
<dbReference type="GO" id="GO:0003723">
    <property type="term" value="F:RNA binding"/>
    <property type="evidence" value="ECO:0007669"/>
    <property type="project" value="InterPro"/>
</dbReference>
<dbReference type="InterPro" id="IPR001611">
    <property type="entry name" value="Leu-rich_rpt"/>
</dbReference>
<dbReference type="Pfam" id="PF10598">
    <property type="entry name" value="RRM_4"/>
    <property type="match status" value="1"/>
</dbReference>
<dbReference type="Gramene" id="mRNA:HanXRQr2_Chr07g0288411">
    <property type="protein sequence ID" value="mRNA:HanXRQr2_Chr07g0288411"/>
    <property type="gene ID" value="HanXRQr2_Chr07g0288411"/>
</dbReference>
<dbReference type="InterPro" id="IPR019582">
    <property type="entry name" value="RRM_spliceosomal_PrP8"/>
</dbReference>